<accession>A0AAD9K0K7</accession>
<keyword evidence="1" id="KW-0547">Nucleotide-binding</keyword>
<dbReference type="Gene3D" id="1.10.510.10">
    <property type="entry name" value="Transferase(Phosphotransferase) domain 1"/>
    <property type="match status" value="1"/>
</dbReference>
<dbReference type="InterPro" id="IPR011009">
    <property type="entry name" value="Kinase-like_dom_sf"/>
</dbReference>
<feature type="region of interest" description="Disordered" evidence="3">
    <location>
        <begin position="1"/>
        <end position="27"/>
    </location>
</feature>
<dbReference type="Pfam" id="PF00498">
    <property type="entry name" value="FHA"/>
    <property type="match status" value="1"/>
</dbReference>
<feature type="domain" description="Protein kinase" evidence="5">
    <location>
        <begin position="186"/>
        <end position="471"/>
    </location>
</feature>
<dbReference type="InterPro" id="IPR008984">
    <property type="entry name" value="SMAD_FHA_dom_sf"/>
</dbReference>
<feature type="compositionally biased region" description="Basic and acidic residues" evidence="3">
    <location>
        <begin position="1"/>
        <end position="13"/>
    </location>
</feature>
<dbReference type="PROSITE" id="PS50011">
    <property type="entry name" value="PROTEIN_KINASE_DOM"/>
    <property type="match status" value="1"/>
</dbReference>
<dbReference type="CDD" id="cd22666">
    <property type="entry name" value="FHA_CHK2"/>
    <property type="match status" value="1"/>
</dbReference>
<dbReference type="FunFam" id="2.60.200.20:FF:000079">
    <property type="entry name" value="Checkpoint kinase 2"/>
    <property type="match status" value="1"/>
</dbReference>
<evidence type="ECO:0000256" key="2">
    <source>
        <dbReference type="ARBA" id="ARBA00022840"/>
    </source>
</evidence>
<sequence length="471" mass="53025">MDVDMRSPLKETDVNTNSPIYTRSRSSYNSLPNSMDTCTLSTDYIDDLAFDAEEVNEQSWGKLFPVGACFKSVDLIKDEYSFGRGEVCDYQFDMPEMKNSPCFLAYSKVHFKIIKENTSTGVHIFLIDVSSNGTFINGEKVGKNCKQVLNNNDEIALCLKRNKAFVFMDAAGSENRDIPEELKKKYTLSRELGRGACGEVRLAFEKGTSKRYAIKIIQKKRFSLNGQLKFNVTGDVLNEVRILKSLRHPCIIGIEDVFDTTDMLFIVLELIEGGELFDRIVSINSFDDPTAKLIFYLIASGVKYLHDQGITHRDLKPENILLVDEGSETLIKVTDFGLSKFVDANTMMKTFCGTPQYLAPEVLKTGGTASYTKAVDCWSLGVILYICLVGYPPFTDDRKDMALPRQIVGGHYEMPDKYWRNVSSNAKDLDEKMKKKADLLMSSDPMRPPQDVPKKRQSEGETSPAKKTKIG</sequence>
<dbReference type="PROSITE" id="PS50006">
    <property type="entry name" value="FHA_DOMAIN"/>
    <property type="match status" value="1"/>
</dbReference>
<evidence type="ECO:0000313" key="6">
    <source>
        <dbReference type="EMBL" id="KAK2162873.1"/>
    </source>
</evidence>
<dbReference type="GO" id="GO:0004672">
    <property type="term" value="F:protein kinase activity"/>
    <property type="evidence" value="ECO:0007669"/>
    <property type="project" value="InterPro"/>
</dbReference>
<keyword evidence="7" id="KW-1185">Reference proteome</keyword>
<evidence type="ECO:0000313" key="7">
    <source>
        <dbReference type="Proteomes" id="UP001208570"/>
    </source>
</evidence>
<name>A0AAD9K0K7_9ANNE</name>
<dbReference type="InterPro" id="IPR000253">
    <property type="entry name" value="FHA_dom"/>
</dbReference>
<dbReference type="SMART" id="SM00240">
    <property type="entry name" value="FHA"/>
    <property type="match status" value="1"/>
</dbReference>
<gene>
    <name evidence="6" type="ORF">LSH36_90g05044</name>
</gene>
<dbReference type="Pfam" id="PF00069">
    <property type="entry name" value="Pkinase"/>
    <property type="match status" value="1"/>
</dbReference>
<dbReference type="SMART" id="SM00220">
    <property type="entry name" value="S_TKc"/>
    <property type="match status" value="1"/>
</dbReference>
<dbReference type="PROSITE" id="PS00108">
    <property type="entry name" value="PROTEIN_KINASE_ST"/>
    <property type="match status" value="1"/>
</dbReference>
<dbReference type="FunFam" id="1.10.510.10:FF:000571">
    <property type="entry name" value="Maternal embryonic leucine zipper kinase"/>
    <property type="match status" value="1"/>
</dbReference>
<comment type="caution">
    <text evidence="6">The sequence shown here is derived from an EMBL/GenBank/DDBJ whole genome shotgun (WGS) entry which is preliminary data.</text>
</comment>
<keyword evidence="2" id="KW-0067">ATP-binding</keyword>
<evidence type="ECO:0000259" key="5">
    <source>
        <dbReference type="PROSITE" id="PS50011"/>
    </source>
</evidence>
<dbReference type="GO" id="GO:0005524">
    <property type="term" value="F:ATP binding"/>
    <property type="evidence" value="ECO:0007669"/>
    <property type="project" value="UniProtKB-KW"/>
</dbReference>
<dbReference type="SUPFAM" id="SSF49879">
    <property type="entry name" value="SMAD/FHA domain"/>
    <property type="match status" value="1"/>
</dbReference>
<dbReference type="InterPro" id="IPR008271">
    <property type="entry name" value="Ser/Thr_kinase_AS"/>
</dbReference>
<protein>
    <recommendedName>
        <fullName evidence="8">Serine/threonine-protein kinase Chk2</fullName>
    </recommendedName>
</protein>
<feature type="compositionally biased region" description="Polar residues" evidence="3">
    <location>
        <begin position="14"/>
        <end position="27"/>
    </location>
</feature>
<dbReference type="Proteomes" id="UP001208570">
    <property type="component" value="Unassembled WGS sequence"/>
</dbReference>
<evidence type="ECO:0000256" key="3">
    <source>
        <dbReference type="SAM" id="MobiDB-lite"/>
    </source>
</evidence>
<organism evidence="6 7">
    <name type="scientific">Paralvinella palmiformis</name>
    <dbReference type="NCBI Taxonomy" id="53620"/>
    <lineage>
        <taxon>Eukaryota</taxon>
        <taxon>Metazoa</taxon>
        <taxon>Spiralia</taxon>
        <taxon>Lophotrochozoa</taxon>
        <taxon>Annelida</taxon>
        <taxon>Polychaeta</taxon>
        <taxon>Sedentaria</taxon>
        <taxon>Canalipalpata</taxon>
        <taxon>Terebellida</taxon>
        <taxon>Terebelliformia</taxon>
        <taxon>Alvinellidae</taxon>
        <taxon>Paralvinella</taxon>
    </lineage>
</organism>
<dbReference type="EMBL" id="JAODUP010000090">
    <property type="protein sequence ID" value="KAK2162873.1"/>
    <property type="molecule type" value="Genomic_DNA"/>
</dbReference>
<dbReference type="AlphaFoldDB" id="A0AAD9K0K7"/>
<evidence type="ECO:0000256" key="1">
    <source>
        <dbReference type="ARBA" id="ARBA00022741"/>
    </source>
</evidence>
<evidence type="ECO:0008006" key="8">
    <source>
        <dbReference type="Google" id="ProtNLM"/>
    </source>
</evidence>
<dbReference type="PANTHER" id="PTHR24347">
    <property type="entry name" value="SERINE/THREONINE-PROTEIN KINASE"/>
    <property type="match status" value="1"/>
</dbReference>
<evidence type="ECO:0000259" key="4">
    <source>
        <dbReference type="PROSITE" id="PS50006"/>
    </source>
</evidence>
<dbReference type="FunFam" id="3.30.200.20:FF:000255">
    <property type="entry name" value="serine/threonine-protein kinase Chk2 isoform X1"/>
    <property type="match status" value="1"/>
</dbReference>
<dbReference type="SUPFAM" id="SSF56112">
    <property type="entry name" value="Protein kinase-like (PK-like)"/>
    <property type="match status" value="1"/>
</dbReference>
<reference evidence="6" key="1">
    <citation type="journal article" date="2023" name="Mol. Biol. Evol.">
        <title>Third-Generation Sequencing Reveals the Adaptive Role of the Epigenome in Three Deep-Sea Polychaetes.</title>
        <authorList>
            <person name="Perez M."/>
            <person name="Aroh O."/>
            <person name="Sun Y."/>
            <person name="Lan Y."/>
            <person name="Juniper S.K."/>
            <person name="Young C.R."/>
            <person name="Angers B."/>
            <person name="Qian P.Y."/>
        </authorList>
    </citation>
    <scope>NUCLEOTIDE SEQUENCE</scope>
    <source>
        <strain evidence="6">P08H-3</strain>
    </source>
</reference>
<feature type="domain" description="FHA" evidence="4">
    <location>
        <begin position="80"/>
        <end position="141"/>
    </location>
</feature>
<dbReference type="Gene3D" id="2.60.200.20">
    <property type="match status" value="1"/>
</dbReference>
<feature type="region of interest" description="Disordered" evidence="3">
    <location>
        <begin position="438"/>
        <end position="471"/>
    </location>
</feature>
<proteinExistence type="predicted"/>
<dbReference type="Gene3D" id="3.30.200.20">
    <property type="entry name" value="Phosphorylase Kinase, domain 1"/>
    <property type="match status" value="1"/>
</dbReference>
<dbReference type="InterPro" id="IPR000719">
    <property type="entry name" value="Prot_kinase_dom"/>
</dbReference>